<dbReference type="SUPFAM" id="SSF52833">
    <property type="entry name" value="Thioredoxin-like"/>
    <property type="match status" value="1"/>
</dbReference>
<comment type="caution">
    <text evidence="2">The sequence shown here is derived from an EMBL/GenBank/DDBJ whole genome shotgun (WGS) entry which is preliminary data.</text>
</comment>
<keyword evidence="3" id="KW-1185">Reference proteome</keyword>
<dbReference type="Gene3D" id="3.40.30.10">
    <property type="entry name" value="Glutaredoxin"/>
    <property type="match status" value="1"/>
</dbReference>
<gene>
    <name evidence="2" type="ORF">CLV80_11835</name>
</gene>
<name>A0A2T0VTM6_9RHOB</name>
<proteinExistence type="predicted"/>
<dbReference type="EMBL" id="PVTP01000018">
    <property type="protein sequence ID" value="PRY74398.1"/>
    <property type="molecule type" value="Genomic_DNA"/>
</dbReference>
<evidence type="ECO:0000313" key="3">
    <source>
        <dbReference type="Proteomes" id="UP000238007"/>
    </source>
</evidence>
<dbReference type="Pfam" id="PF01323">
    <property type="entry name" value="DSBA"/>
    <property type="match status" value="1"/>
</dbReference>
<reference evidence="2 3" key="1">
    <citation type="submission" date="2018-03" db="EMBL/GenBank/DDBJ databases">
        <title>Genomic Encyclopedia of Archaeal and Bacterial Type Strains, Phase II (KMG-II): from individual species to whole genera.</title>
        <authorList>
            <person name="Goeker M."/>
        </authorList>
    </citation>
    <scope>NUCLEOTIDE SEQUENCE [LARGE SCALE GENOMIC DNA]</scope>
    <source>
        <strain evidence="2 3">DSM 101533</strain>
    </source>
</reference>
<dbReference type="OrthoDB" id="9813770at2"/>
<evidence type="ECO:0000313" key="2">
    <source>
        <dbReference type="EMBL" id="PRY74398.1"/>
    </source>
</evidence>
<feature type="domain" description="DSBA-like thioredoxin" evidence="1">
    <location>
        <begin position="9"/>
        <end position="182"/>
    </location>
</feature>
<evidence type="ECO:0000259" key="1">
    <source>
        <dbReference type="Pfam" id="PF01323"/>
    </source>
</evidence>
<dbReference type="InterPro" id="IPR036249">
    <property type="entry name" value="Thioredoxin-like_sf"/>
</dbReference>
<sequence>MSNKSFVVIYDTYCGWCYGAAPVLDALVSSDAKVELLHRQLFSGPNAHRMADGFGKQAERVDAHIEELTGQPFSQAYVENILRSKSEVLNSELTAQAAALVHDKGAAAELKLAAWLQKLRYVDGVSAADRPALVKALVAEGVAEAEAEQLGTARLKAKADAVSARAVTLSAQYGAQGVPTVLDISTGDAQIIDVSRYYDAPAQIRALTA</sequence>
<accession>A0A2T0VTM6</accession>
<organism evidence="2 3">
    <name type="scientific">Yoonia maritima</name>
    <dbReference type="NCBI Taxonomy" id="1435347"/>
    <lineage>
        <taxon>Bacteria</taxon>
        <taxon>Pseudomonadati</taxon>
        <taxon>Pseudomonadota</taxon>
        <taxon>Alphaproteobacteria</taxon>
        <taxon>Rhodobacterales</taxon>
        <taxon>Paracoccaceae</taxon>
        <taxon>Yoonia</taxon>
    </lineage>
</organism>
<dbReference type="GO" id="GO:0016491">
    <property type="term" value="F:oxidoreductase activity"/>
    <property type="evidence" value="ECO:0007669"/>
    <property type="project" value="InterPro"/>
</dbReference>
<dbReference type="RefSeq" id="WP_106359296.1">
    <property type="nucleotide sequence ID" value="NZ_PVTP01000018.1"/>
</dbReference>
<protein>
    <recommendedName>
        <fullName evidence="1">DSBA-like thioredoxin domain-containing protein</fullName>
    </recommendedName>
</protein>
<dbReference type="Proteomes" id="UP000238007">
    <property type="component" value="Unassembled WGS sequence"/>
</dbReference>
<dbReference type="InterPro" id="IPR001853">
    <property type="entry name" value="DSBA-like_thioredoxin_dom"/>
</dbReference>
<dbReference type="AlphaFoldDB" id="A0A2T0VTM6"/>